<dbReference type="Proteomes" id="UP001228376">
    <property type="component" value="Unassembled WGS sequence"/>
</dbReference>
<reference evidence="1 2" key="1">
    <citation type="submission" date="2023-10" db="EMBL/GenBank/DDBJ databases">
        <title>179-bfca-hs.</title>
        <authorList>
            <person name="Miliotis G."/>
            <person name="Sengupta P."/>
            <person name="Hameed A."/>
            <person name="Chuvochina M."/>
            <person name="Mcdonagh F."/>
            <person name="Simpson A.C."/>
            <person name="Singh N.K."/>
            <person name="Rekha P.D."/>
            <person name="Raman K."/>
            <person name="Hugenholtz P."/>
            <person name="Venkateswaran K."/>
        </authorList>
    </citation>
    <scope>NUCLEOTIDE SEQUENCE [LARGE SCALE GENOMIC DNA]</scope>
    <source>
        <strain evidence="1 2">179-BFC-A-HS</strain>
    </source>
</reference>
<organism evidence="1 2">
    <name type="scientific">Tigheibacillus jepli</name>
    <dbReference type="NCBI Taxonomy" id="3035914"/>
    <lineage>
        <taxon>Bacteria</taxon>
        <taxon>Bacillati</taxon>
        <taxon>Bacillota</taxon>
        <taxon>Bacilli</taxon>
        <taxon>Bacillales</taxon>
        <taxon>Bacillaceae</taxon>
        <taxon>Tigheibacillus</taxon>
    </lineage>
</organism>
<dbReference type="NCBIfam" id="TIGR01218">
    <property type="entry name" value="Gpos_tandem_5TM"/>
    <property type="match status" value="1"/>
</dbReference>
<dbReference type="InterPro" id="IPR005915">
    <property type="entry name" value="Tandem_5TM"/>
</dbReference>
<name>A0ABU5CCM5_9BACI</name>
<gene>
    <name evidence="1" type="ORF">P5G51_000415</name>
</gene>
<evidence type="ECO:0000313" key="1">
    <source>
        <dbReference type="EMBL" id="MDY0404077.1"/>
    </source>
</evidence>
<keyword evidence="2" id="KW-1185">Reference proteome</keyword>
<evidence type="ECO:0000313" key="2">
    <source>
        <dbReference type="Proteomes" id="UP001228376"/>
    </source>
</evidence>
<protein>
    <submittedName>
        <fullName evidence="1">DUF443 family protein</fullName>
    </submittedName>
</protein>
<dbReference type="EMBL" id="JAROCA020000001">
    <property type="protein sequence ID" value="MDY0404077.1"/>
    <property type="molecule type" value="Genomic_DNA"/>
</dbReference>
<proteinExistence type="predicted"/>
<accession>A0ABU5CCM5</accession>
<comment type="caution">
    <text evidence="1">The sequence shown here is derived from an EMBL/GenBank/DDBJ whole genome shotgun (WGS) entry which is preliminary data.</text>
</comment>
<sequence length="104" mass="11780">MALFGDGGNLLDCEIKNMHKNVRYRILIVNDKKYILDMGKSFLKILFPFTFWILPNTVYRIENENDLEQKKAPAAKQTKTSYSSVFGAGISLLLANLLGPHGLF</sequence>
<dbReference type="Pfam" id="PF04276">
    <property type="entry name" value="DUF443"/>
    <property type="match status" value="1"/>
</dbReference>